<reference evidence="1 2" key="1">
    <citation type="submission" date="2012-02" db="EMBL/GenBank/DDBJ databases">
        <title>Improved High-Quality Draft sequence of Microvirga sp. WSM3557.</title>
        <authorList>
            <consortium name="US DOE Joint Genome Institute"/>
            <person name="Lucas S."/>
            <person name="Han J."/>
            <person name="Lapidus A."/>
            <person name="Cheng J.-F."/>
            <person name="Goodwin L."/>
            <person name="Pitluck S."/>
            <person name="Peters L."/>
            <person name="Zhang X."/>
            <person name="Detter J.C."/>
            <person name="Han C."/>
            <person name="Tapia R."/>
            <person name="Land M."/>
            <person name="Hauser L."/>
            <person name="Kyrpides N."/>
            <person name="Ivanova N."/>
            <person name="Pagani I."/>
            <person name="Brau L."/>
            <person name="Yates R."/>
            <person name="O'Hara G."/>
            <person name="Rui T."/>
            <person name="Howieson J."/>
            <person name="Reeve W."/>
            <person name="Woyke T."/>
        </authorList>
    </citation>
    <scope>NUCLEOTIDE SEQUENCE [LARGE SCALE GENOMIC DNA]</scope>
    <source>
        <strain evidence="1 2">WSM3557</strain>
    </source>
</reference>
<evidence type="ECO:0000313" key="2">
    <source>
        <dbReference type="Proteomes" id="UP000003947"/>
    </source>
</evidence>
<dbReference type="EMBL" id="JH660645">
    <property type="protein sequence ID" value="EIM26242.1"/>
    <property type="molecule type" value="Genomic_DNA"/>
</dbReference>
<sequence>MINRPLPRLQKAMGLAGFSQSETHSAIYTRRTYRDDFLAAAEAICQVGGASKAIKFAIRCWHTERQRILS</sequence>
<dbReference type="PATRIC" id="fig|864069.3.peg.3017"/>
<accession>I4YQK0</accession>
<evidence type="ECO:0000313" key="1">
    <source>
        <dbReference type="EMBL" id="EIM26242.1"/>
    </source>
</evidence>
<dbReference type="STRING" id="864069.MicloDRAFT_00027910"/>
<dbReference type="Proteomes" id="UP000003947">
    <property type="component" value="Unassembled WGS sequence"/>
</dbReference>
<gene>
    <name evidence="1" type="ORF">MicloDRAFT_00027910</name>
</gene>
<keyword evidence="2" id="KW-1185">Reference proteome</keyword>
<protein>
    <submittedName>
        <fullName evidence="1">Uncharacterized protein</fullName>
    </submittedName>
</protein>
<organism evidence="1 2">
    <name type="scientific">Microvirga lotononidis</name>
    <dbReference type="NCBI Taxonomy" id="864069"/>
    <lineage>
        <taxon>Bacteria</taxon>
        <taxon>Pseudomonadati</taxon>
        <taxon>Pseudomonadota</taxon>
        <taxon>Alphaproteobacteria</taxon>
        <taxon>Hyphomicrobiales</taxon>
        <taxon>Methylobacteriaceae</taxon>
        <taxon>Microvirga</taxon>
    </lineage>
</organism>
<proteinExistence type="predicted"/>
<name>I4YQK0_9HYPH</name>
<dbReference type="AlphaFoldDB" id="I4YQK0"/>
<dbReference type="HOGENOM" id="CLU_2753360_0_0_5"/>